<dbReference type="RefSeq" id="WP_015320906.1">
    <property type="nucleotide sequence ID" value="NC_019974.1"/>
</dbReference>
<accession>L0JZD3</accession>
<feature type="domain" description="DUF7129" evidence="1">
    <location>
        <begin position="3"/>
        <end position="45"/>
    </location>
</feature>
<name>L0JZD3_9EURY</name>
<evidence type="ECO:0000259" key="1">
    <source>
        <dbReference type="Pfam" id="PF23455"/>
    </source>
</evidence>
<reference evidence="2 3" key="1">
    <citation type="submission" date="2012-11" db="EMBL/GenBank/DDBJ databases">
        <title>FINISHED of Natronococcus occultus SP4, DSM 3396.</title>
        <authorList>
            <consortium name="DOE Joint Genome Institute"/>
            <person name="Eisen J."/>
            <person name="Huntemann M."/>
            <person name="Wei C.-L."/>
            <person name="Han J."/>
            <person name="Detter J.C."/>
            <person name="Han C."/>
            <person name="Tapia R."/>
            <person name="Chen A."/>
            <person name="Kyrpides N."/>
            <person name="Mavromatis K."/>
            <person name="Markowitz V."/>
            <person name="Szeto E."/>
            <person name="Ivanova N."/>
            <person name="Mikhailova N."/>
            <person name="Ovchinnikova G."/>
            <person name="Pagani I."/>
            <person name="Pati A."/>
            <person name="Goodwin L."/>
            <person name="Nordberg H.P."/>
            <person name="Cantor M.N."/>
            <person name="Hua S.X."/>
            <person name="Woyke T."/>
            <person name="Eisen J."/>
            <person name="Klenk H.-P."/>
            <person name="Klenk H.-P."/>
        </authorList>
    </citation>
    <scope>NUCLEOTIDE SEQUENCE [LARGE SCALE GENOMIC DNA]</scope>
    <source>
        <strain evidence="2 3">SP4</strain>
    </source>
</reference>
<gene>
    <name evidence="2" type="ORF">Natoc_1654</name>
</gene>
<dbReference type="Proteomes" id="UP000010878">
    <property type="component" value="Chromosome"/>
</dbReference>
<sequence>MIVDPYTPDEPRYECANCGYRGGPGSGELCPDCAGQLRNIAVPRE</sequence>
<evidence type="ECO:0000313" key="3">
    <source>
        <dbReference type="Proteomes" id="UP000010878"/>
    </source>
</evidence>
<dbReference type="OrthoDB" id="280213at2157"/>
<dbReference type="HOGENOM" id="CLU_207581_0_0_2"/>
<dbReference type="AlphaFoldDB" id="L0JZD3"/>
<dbReference type="SUPFAM" id="SSF57802">
    <property type="entry name" value="Rubredoxin-like"/>
    <property type="match status" value="1"/>
</dbReference>
<dbReference type="NCBIfam" id="NF033497">
    <property type="entry name" value="rubre_like_arch"/>
    <property type="match status" value="1"/>
</dbReference>
<dbReference type="Pfam" id="PF23455">
    <property type="entry name" value="DUF7129"/>
    <property type="match status" value="1"/>
</dbReference>
<dbReference type="EMBL" id="CP003929">
    <property type="protein sequence ID" value="AGB37459.1"/>
    <property type="molecule type" value="Genomic_DNA"/>
</dbReference>
<dbReference type="KEGG" id="nou:Natoc_1654"/>
<evidence type="ECO:0000313" key="2">
    <source>
        <dbReference type="EMBL" id="AGB37459.1"/>
    </source>
</evidence>
<keyword evidence="3" id="KW-1185">Reference proteome</keyword>
<dbReference type="InterPro" id="IPR055553">
    <property type="entry name" value="DUF7129"/>
</dbReference>
<dbReference type="GeneID" id="43302146"/>
<protein>
    <recommendedName>
        <fullName evidence="1">DUF7129 domain-containing protein</fullName>
    </recommendedName>
</protein>
<dbReference type="eggNOG" id="arCOG08151">
    <property type="taxonomic scope" value="Archaea"/>
</dbReference>
<proteinExistence type="predicted"/>
<organism evidence="2 3">
    <name type="scientific">Natronococcus occultus SP4</name>
    <dbReference type="NCBI Taxonomy" id="694430"/>
    <lineage>
        <taxon>Archaea</taxon>
        <taxon>Methanobacteriati</taxon>
        <taxon>Methanobacteriota</taxon>
        <taxon>Stenosarchaea group</taxon>
        <taxon>Halobacteria</taxon>
        <taxon>Halobacteriales</taxon>
        <taxon>Natrialbaceae</taxon>
        <taxon>Natronococcus</taxon>
    </lineage>
</organism>